<feature type="binding site" evidence="8">
    <location>
        <position position="27"/>
    </location>
    <ligand>
        <name>Mg(2+)</name>
        <dbReference type="ChEBI" id="CHEBI:18420"/>
    </ligand>
</feature>
<dbReference type="EMBL" id="KV453929">
    <property type="protein sequence ID" value="ODV73823.1"/>
    <property type="molecule type" value="Genomic_DNA"/>
</dbReference>
<evidence type="ECO:0000256" key="1">
    <source>
        <dbReference type="ARBA" id="ARBA00022801"/>
    </source>
</evidence>
<dbReference type="SUPFAM" id="SSF56784">
    <property type="entry name" value="HAD-like"/>
    <property type="match status" value="1"/>
</dbReference>
<gene>
    <name evidence="9" type="ORF">CYBJADRAFT_167240</name>
</gene>
<dbReference type="PIRSF" id="PIRSF000915">
    <property type="entry name" value="PGP-type_phosphatase"/>
    <property type="match status" value="1"/>
</dbReference>
<proteinExistence type="predicted"/>
<feature type="active site" description="Proton donor" evidence="6">
    <location>
        <position position="27"/>
    </location>
</feature>
<sequence>MTNSPVKVTSKEQIKQILDEHDTFIFDCDGVIWLGSHVIPGAIETLKLLRSLNKQVIFVTNNSTKSRKTYTQKFAQFGYDATKEEVFGSAYAAATYLDKFVQLPKDSKVWVYGESGIVEELEELGYECLGGTDERLNEKFSASTTPFLPLDPKVGAVVAGLDTGMNYHRSAIALQYLLNPDVHFIATNIDSTFPQKGMILPGAGSCIESVAYASGRTPTACGKPSQNMLDAIVSDKGLDRKRCIMVGDRLNTDMKFGKDGGLSTLLVLTGIETEKGAFESGVPDYIADSLGVISELYE</sequence>
<keyword evidence="8" id="KW-0460">Magnesium</keyword>
<dbReference type="STRING" id="983966.A0A1E4S2Z3"/>
<dbReference type="NCBIfam" id="TIGR01460">
    <property type="entry name" value="HAD-SF-IIA"/>
    <property type="match status" value="1"/>
</dbReference>
<name>A0A1E4S2Z3_CYBJN</name>
<keyword evidence="8" id="KW-0479">Metal-binding</keyword>
<dbReference type="InterPro" id="IPR006349">
    <property type="entry name" value="PGP_euk"/>
</dbReference>
<dbReference type="InterPro" id="IPR023214">
    <property type="entry name" value="HAD_sf"/>
</dbReference>
<dbReference type="GO" id="GO:0008967">
    <property type="term" value="F:phosphoglycolate phosphatase activity"/>
    <property type="evidence" value="ECO:0007669"/>
    <property type="project" value="TreeGrafter"/>
</dbReference>
<dbReference type="RefSeq" id="XP_020070862.1">
    <property type="nucleotide sequence ID" value="XM_020214822.1"/>
</dbReference>
<protein>
    <recommendedName>
        <fullName evidence="4 5">4-nitrophenylphosphatase</fullName>
        <shortName evidence="5">PNPPase</shortName>
        <ecNumber evidence="3 5">3.1.3.41</ecNumber>
    </recommendedName>
</protein>
<evidence type="ECO:0000256" key="5">
    <source>
        <dbReference type="PIRNR" id="PIRNR000915"/>
    </source>
</evidence>
<evidence type="ECO:0000256" key="8">
    <source>
        <dbReference type="PIRSR" id="PIRSR000915-3"/>
    </source>
</evidence>
<accession>A0A1E4S2Z3</accession>
<dbReference type="AlphaFoldDB" id="A0A1E4S2Z3"/>
<dbReference type="Pfam" id="PF13344">
    <property type="entry name" value="Hydrolase_6"/>
    <property type="match status" value="1"/>
</dbReference>
<feature type="binding site" evidence="8">
    <location>
        <position position="248"/>
    </location>
    <ligand>
        <name>Mg(2+)</name>
        <dbReference type="ChEBI" id="CHEBI:18420"/>
    </ligand>
</feature>
<keyword evidence="10" id="KW-1185">Reference proteome</keyword>
<dbReference type="PANTHER" id="PTHR19288:SF46">
    <property type="entry name" value="HALOACID DEHALOGENASE-LIKE HYDROLASE DOMAIN-CONTAINING PROTEIN 2"/>
    <property type="match status" value="1"/>
</dbReference>
<comment type="catalytic activity">
    <reaction evidence="2 5">
        <text>4-nitrophenyl phosphate + H2O = 4-nitrophenol + phosphate + H(+)</text>
        <dbReference type="Rhea" id="RHEA:21664"/>
        <dbReference type="ChEBI" id="CHEBI:15377"/>
        <dbReference type="ChEBI" id="CHEBI:15378"/>
        <dbReference type="ChEBI" id="CHEBI:43474"/>
        <dbReference type="ChEBI" id="CHEBI:57917"/>
        <dbReference type="ChEBI" id="CHEBI:61146"/>
        <dbReference type="EC" id="3.1.3.41"/>
    </reaction>
</comment>
<dbReference type="PANTHER" id="PTHR19288">
    <property type="entry name" value="4-NITROPHENYLPHOSPHATASE-RELATED"/>
    <property type="match status" value="1"/>
</dbReference>
<dbReference type="Gene3D" id="3.40.50.1000">
    <property type="entry name" value="HAD superfamily/HAD-like"/>
    <property type="match status" value="2"/>
</dbReference>
<dbReference type="Pfam" id="PF13242">
    <property type="entry name" value="Hydrolase_like"/>
    <property type="match status" value="1"/>
</dbReference>
<keyword evidence="1 5" id="KW-0378">Hydrolase</keyword>
<feature type="binding site" evidence="8">
    <location>
        <position position="29"/>
    </location>
    <ligand>
        <name>Mg(2+)</name>
        <dbReference type="ChEBI" id="CHEBI:18420"/>
    </ligand>
</feature>
<evidence type="ECO:0000256" key="6">
    <source>
        <dbReference type="PIRSR" id="PIRSR000915-1"/>
    </source>
</evidence>
<dbReference type="FunFam" id="3.40.50.1000:FF:000039">
    <property type="entry name" value="Phosphoglycolate phosphatase"/>
    <property type="match status" value="1"/>
</dbReference>
<dbReference type="Proteomes" id="UP000094389">
    <property type="component" value="Unassembled WGS sequence"/>
</dbReference>
<dbReference type="GO" id="GO:0004035">
    <property type="term" value="F:alkaline phosphatase activity"/>
    <property type="evidence" value="ECO:0007669"/>
    <property type="project" value="TreeGrafter"/>
</dbReference>
<dbReference type="GO" id="GO:0005737">
    <property type="term" value="C:cytoplasm"/>
    <property type="evidence" value="ECO:0007669"/>
    <property type="project" value="TreeGrafter"/>
</dbReference>
<dbReference type="GeneID" id="30989218"/>
<reference evidence="9 10" key="1">
    <citation type="journal article" date="2016" name="Proc. Natl. Acad. Sci. U.S.A.">
        <title>Comparative genomics of biotechnologically important yeasts.</title>
        <authorList>
            <person name="Riley R."/>
            <person name="Haridas S."/>
            <person name="Wolfe K.H."/>
            <person name="Lopes M.R."/>
            <person name="Hittinger C.T."/>
            <person name="Goeker M."/>
            <person name="Salamov A.A."/>
            <person name="Wisecaver J.H."/>
            <person name="Long T.M."/>
            <person name="Calvey C.H."/>
            <person name="Aerts A.L."/>
            <person name="Barry K.W."/>
            <person name="Choi C."/>
            <person name="Clum A."/>
            <person name="Coughlan A.Y."/>
            <person name="Deshpande S."/>
            <person name="Douglass A.P."/>
            <person name="Hanson S.J."/>
            <person name="Klenk H.-P."/>
            <person name="LaButti K.M."/>
            <person name="Lapidus A."/>
            <person name="Lindquist E.A."/>
            <person name="Lipzen A.M."/>
            <person name="Meier-Kolthoff J.P."/>
            <person name="Ohm R.A."/>
            <person name="Otillar R.P."/>
            <person name="Pangilinan J.L."/>
            <person name="Peng Y."/>
            <person name="Rokas A."/>
            <person name="Rosa C.A."/>
            <person name="Scheuner C."/>
            <person name="Sibirny A.A."/>
            <person name="Slot J.C."/>
            <person name="Stielow J.B."/>
            <person name="Sun H."/>
            <person name="Kurtzman C.P."/>
            <person name="Blackwell M."/>
            <person name="Grigoriev I.V."/>
            <person name="Jeffries T.W."/>
        </authorList>
    </citation>
    <scope>NUCLEOTIDE SEQUENCE [LARGE SCALE GENOMIC DNA]</scope>
    <source>
        <strain evidence="10">ATCC 18201 / CBS 1600 / BCRC 20928 / JCM 3617 / NBRC 0987 / NRRL Y-1542</strain>
    </source>
</reference>
<dbReference type="InterPro" id="IPR006357">
    <property type="entry name" value="HAD-SF_hydro_IIA"/>
</dbReference>
<evidence type="ECO:0000313" key="9">
    <source>
        <dbReference type="EMBL" id="ODV73823.1"/>
    </source>
</evidence>
<evidence type="ECO:0000256" key="7">
    <source>
        <dbReference type="PIRSR" id="PIRSR000915-2"/>
    </source>
</evidence>
<evidence type="ECO:0000256" key="2">
    <source>
        <dbReference type="ARBA" id="ARBA00050247"/>
    </source>
</evidence>
<dbReference type="InterPro" id="IPR036412">
    <property type="entry name" value="HAD-like_sf"/>
</dbReference>
<dbReference type="OMA" id="PPMHRET"/>
<evidence type="ECO:0000256" key="4">
    <source>
        <dbReference type="ARBA" id="ARBA00069197"/>
    </source>
</evidence>
<dbReference type="NCBIfam" id="TIGR01452">
    <property type="entry name" value="PGP_euk"/>
    <property type="match status" value="1"/>
</dbReference>
<comment type="cofactor">
    <cofactor evidence="8">
        <name>Mg(2+)</name>
        <dbReference type="ChEBI" id="CHEBI:18420"/>
    </cofactor>
    <text evidence="8">Divalent metal ions. Mg(2+) is the most effective.</text>
</comment>
<evidence type="ECO:0000256" key="3">
    <source>
        <dbReference type="ARBA" id="ARBA00066659"/>
    </source>
</evidence>
<dbReference type="EC" id="3.1.3.41" evidence="3 5"/>
<feature type="binding site" evidence="7">
    <location>
        <position position="223"/>
    </location>
    <ligand>
        <name>substrate</name>
    </ligand>
</feature>
<dbReference type="GO" id="GO:0046872">
    <property type="term" value="F:metal ion binding"/>
    <property type="evidence" value="ECO:0007669"/>
    <property type="project" value="UniProtKB-KW"/>
</dbReference>
<organism evidence="9 10">
    <name type="scientific">Cyberlindnera jadinii (strain ATCC 18201 / CBS 1600 / BCRC 20928 / JCM 3617 / NBRC 0987 / NRRL Y-1542)</name>
    <name type="common">Torula yeast</name>
    <name type="synonym">Candida utilis</name>
    <dbReference type="NCBI Taxonomy" id="983966"/>
    <lineage>
        <taxon>Eukaryota</taxon>
        <taxon>Fungi</taxon>
        <taxon>Dikarya</taxon>
        <taxon>Ascomycota</taxon>
        <taxon>Saccharomycotina</taxon>
        <taxon>Saccharomycetes</taxon>
        <taxon>Phaffomycetales</taxon>
        <taxon>Phaffomycetaceae</taxon>
        <taxon>Cyberlindnera</taxon>
    </lineage>
</organism>
<evidence type="ECO:0000313" key="10">
    <source>
        <dbReference type="Proteomes" id="UP000094389"/>
    </source>
</evidence>
<feature type="active site" description="Proton donor" evidence="6">
    <location>
        <position position="29"/>
    </location>
</feature>
<dbReference type="OrthoDB" id="413953at2759"/>